<reference evidence="1" key="2">
    <citation type="submission" date="2025-09" db="UniProtKB">
        <authorList>
            <consortium name="Ensembl"/>
        </authorList>
    </citation>
    <scope>IDENTIFICATION</scope>
</reference>
<name>A0A8B9E5P3_ANSCY</name>
<sequence length="118" mass="13777">MRKHVDSKHLHCSKHSSQHALCSSTPYTQETEPNSSEPHGSCKLFHLWYLFWTMGYDFKVGPSLTKNISIRFIMERSHHNCFIRIAFLCQRQTTPEFQIAHRFVLNGELLSCLPICLI</sequence>
<dbReference type="Proteomes" id="UP000694521">
    <property type="component" value="Unplaced"/>
</dbReference>
<protein>
    <submittedName>
        <fullName evidence="1">Uncharacterized protein</fullName>
    </submittedName>
</protein>
<accession>A0A8B9E5P3</accession>
<dbReference type="AlphaFoldDB" id="A0A8B9E5P3"/>
<organism evidence="1 2">
    <name type="scientific">Anser cygnoides</name>
    <name type="common">Swan goose</name>
    <dbReference type="NCBI Taxonomy" id="8845"/>
    <lineage>
        <taxon>Eukaryota</taxon>
        <taxon>Metazoa</taxon>
        <taxon>Chordata</taxon>
        <taxon>Craniata</taxon>
        <taxon>Vertebrata</taxon>
        <taxon>Euteleostomi</taxon>
        <taxon>Archelosauria</taxon>
        <taxon>Archosauria</taxon>
        <taxon>Dinosauria</taxon>
        <taxon>Saurischia</taxon>
        <taxon>Theropoda</taxon>
        <taxon>Coelurosauria</taxon>
        <taxon>Aves</taxon>
        <taxon>Neognathae</taxon>
        <taxon>Galloanserae</taxon>
        <taxon>Anseriformes</taxon>
        <taxon>Anatidae</taxon>
        <taxon>Anserinae</taxon>
        <taxon>Anser</taxon>
    </lineage>
</organism>
<reference evidence="1" key="1">
    <citation type="submission" date="2025-08" db="UniProtKB">
        <authorList>
            <consortium name="Ensembl"/>
        </authorList>
    </citation>
    <scope>IDENTIFICATION</scope>
</reference>
<proteinExistence type="predicted"/>
<keyword evidence="2" id="KW-1185">Reference proteome</keyword>
<dbReference type="Ensembl" id="ENSACDT00005017903.1">
    <property type="protein sequence ID" value="ENSACDP00005014888.1"/>
    <property type="gene ID" value="ENSACDG00005010903.1"/>
</dbReference>
<evidence type="ECO:0000313" key="1">
    <source>
        <dbReference type="Ensembl" id="ENSACDP00005014888.1"/>
    </source>
</evidence>
<evidence type="ECO:0000313" key="2">
    <source>
        <dbReference type="Proteomes" id="UP000694521"/>
    </source>
</evidence>